<dbReference type="Gene3D" id="2.130.10.10">
    <property type="entry name" value="YVTN repeat-like/Quinoprotein amine dehydrogenase"/>
    <property type="match status" value="4"/>
</dbReference>
<gene>
    <name evidence="4" type="ORF">ACIBG2_42680</name>
</gene>
<dbReference type="InterPro" id="IPR050505">
    <property type="entry name" value="WDR55/POC1"/>
</dbReference>
<dbReference type="PROSITE" id="PS50082">
    <property type="entry name" value="WD_REPEATS_2"/>
    <property type="match status" value="1"/>
</dbReference>
<dbReference type="RefSeq" id="WP_397089911.1">
    <property type="nucleotide sequence ID" value="NZ_JBITGY010000014.1"/>
</dbReference>
<dbReference type="SUPFAM" id="SSF63829">
    <property type="entry name" value="Calcium-dependent phosphotriesterase"/>
    <property type="match status" value="1"/>
</dbReference>
<proteinExistence type="predicted"/>
<dbReference type="PANTHER" id="PTHR44019:SF8">
    <property type="entry name" value="POC1 CENTRIOLAR PROTEIN HOMOLOG"/>
    <property type="match status" value="1"/>
</dbReference>
<evidence type="ECO:0000256" key="3">
    <source>
        <dbReference type="PROSITE-ProRule" id="PRU00221"/>
    </source>
</evidence>
<accession>A0ABW7Z890</accession>
<reference evidence="4 5" key="1">
    <citation type="submission" date="2024-10" db="EMBL/GenBank/DDBJ databases">
        <title>The Natural Products Discovery Center: Release of the First 8490 Sequenced Strains for Exploring Actinobacteria Biosynthetic Diversity.</title>
        <authorList>
            <person name="Kalkreuter E."/>
            <person name="Kautsar S.A."/>
            <person name="Yang D."/>
            <person name="Bader C.D."/>
            <person name="Teijaro C.N."/>
            <person name="Fluegel L."/>
            <person name="Davis C.M."/>
            <person name="Simpson J.R."/>
            <person name="Lauterbach L."/>
            <person name="Steele A.D."/>
            <person name="Gui C."/>
            <person name="Meng S."/>
            <person name="Li G."/>
            <person name="Viehrig K."/>
            <person name="Ye F."/>
            <person name="Su P."/>
            <person name="Kiefer A.F."/>
            <person name="Nichols A."/>
            <person name="Cepeda A.J."/>
            <person name="Yan W."/>
            <person name="Fan B."/>
            <person name="Jiang Y."/>
            <person name="Adhikari A."/>
            <person name="Zheng C.-J."/>
            <person name="Schuster L."/>
            <person name="Cowan T.M."/>
            <person name="Smanski M.J."/>
            <person name="Chevrette M.G."/>
            <person name="De Carvalho L.P.S."/>
            <person name="Shen B."/>
        </authorList>
    </citation>
    <scope>NUCLEOTIDE SEQUENCE [LARGE SCALE GENOMIC DNA]</scope>
    <source>
        <strain evidence="4 5">NPDC050545</strain>
    </source>
</reference>
<dbReference type="Proteomes" id="UP001612741">
    <property type="component" value="Unassembled WGS sequence"/>
</dbReference>
<keyword evidence="2" id="KW-0677">Repeat</keyword>
<protein>
    <submittedName>
        <fullName evidence="4">WD40 repeat domain-containing protein</fullName>
    </submittedName>
</protein>
<dbReference type="EMBL" id="JBITGY010000014">
    <property type="protein sequence ID" value="MFI6504152.1"/>
    <property type="molecule type" value="Genomic_DNA"/>
</dbReference>
<dbReference type="InterPro" id="IPR015943">
    <property type="entry name" value="WD40/YVTN_repeat-like_dom_sf"/>
</dbReference>
<name>A0ABW7Z890_9ACTN</name>
<evidence type="ECO:0000256" key="1">
    <source>
        <dbReference type="ARBA" id="ARBA00022574"/>
    </source>
</evidence>
<dbReference type="InterPro" id="IPR001680">
    <property type="entry name" value="WD40_rpt"/>
</dbReference>
<evidence type="ECO:0000256" key="2">
    <source>
        <dbReference type="ARBA" id="ARBA00022737"/>
    </source>
</evidence>
<dbReference type="InterPro" id="IPR020472">
    <property type="entry name" value="WD40_PAC1"/>
</dbReference>
<organism evidence="4 5">
    <name type="scientific">Nonomuraea typhae</name>
    <dbReference type="NCBI Taxonomy" id="2603600"/>
    <lineage>
        <taxon>Bacteria</taxon>
        <taxon>Bacillati</taxon>
        <taxon>Actinomycetota</taxon>
        <taxon>Actinomycetes</taxon>
        <taxon>Streptosporangiales</taxon>
        <taxon>Streptosporangiaceae</taxon>
        <taxon>Nonomuraea</taxon>
    </lineage>
</organism>
<dbReference type="PANTHER" id="PTHR44019">
    <property type="entry name" value="WD REPEAT-CONTAINING PROTEIN 55"/>
    <property type="match status" value="1"/>
</dbReference>
<keyword evidence="1 3" id="KW-0853">WD repeat</keyword>
<evidence type="ECO:0000313" key="5">
    <source>
        <dbReference type="Proteomes" id="UP001612741"/>
    </source>
</evidence>
<evidence type="ECO:0000313" key="4">
    <source>
        <dbReference type="EMBL" id="MFI6504152.1"/>
    </source>
</evidence>
<dbReference type="PROSITE" id="PS50294">
    <property type="entry name" value="WD_REPEATS_REGION"/>
    <property type="match status" value="1"/>
</dbReference>
<dbReference type="PRINTS" id="PR00320">
    <property type="entry name" value="GPROTEINBRPT"/>
</dbReference>
<dbReference type="SUPFAM" id="SSF50998">
    <property type="entry name" value="Quinoprotein alcohol dehydrogenase-like"/>
    <property type="match status" value="2"/>
</dbReference>
<comment type="caution">
    <text evidence="4">The sequence shown here is derived from an EMBL/GenBank/DDBJ whole genome shotgun (WGS) entry which is preliminary data.</text>
</comment>
<dbReference type="InterPro" id="IPR019775">
    <property type="entry name" value="WD40_repeat_CS"/>
</dbReference>
<feature type="repeat" description="WD" evidence="3">
    <location>
        <begin position="240"/>
        <end position="283"/>
    </location>
</feature>
<dbReference type="InterPro" id="IPR011047">
    <property type="entry name" value="Quinoprotein_ADH-like_sf"/>
</dbReference>
<keyword evidence="5" id="KW-1185">Reference proteome</keyword>
<dbReference type="PROSITE" id="PS00678">
    <property type="entry name" value="WD_REPEATS_1"/>
    <property type="match status" value="1"/>
</dbReference>
<sequence length="1099" mass="117883">MFGSDLAEAFTDDLARYGPDSRRVHDVLAPLAWAEGAGLPRRQVWLALASALAQVRYAESDLAWVLEHAGAHIVESGEDGQTVYRLYHQSYNDFFQRARRTTETQSRITDALLGLVDDGTHRDWEHANPYLTRHLATHAAAGQRLAELVRDVRFLLYADPTRLARVLGQVDHRAHTPARLYWRALNDFREYESPEERALILDSVAAEHEPDALPLLAGLQEAHWHTRWSSAHTGTFHRRFTGHTASVWSVAAGSVAGRPLLASCSADGTVRLWDGDTGENHATLTDFKGVRRVLLHRGLLATVNMYGEAAVWDLVTGEAVFTADRDGRLLWEAAFGELDGRTVLATINTEGMVHVREAETGLLRSVFRVRPQVIASAFGHVDGRILLAVAANEIIELWDVVEGETVLTAAVPVAGPCELALGEVGGRVLLACADMEGSLHVWDVRTGEVILSVAVDEGQPSAVALGRAGDRTVVAIASLDRTIGLWDAFTGRFLEDLTDHRQRPEITALVFAPPAETSLLMAACHDGTIRVWEVGAESGPGSPDADATRMAAVDTAAGLLVACGRASGEIEVWAPRDGEAWFYADAGSAIDALGLVERDPGFLLAAAAGGGVHVYDLQGHRSTTEWESTPVSLALTELDGTGVYLAALDSEGALSLDQEPIETDCLAMCFGQVDDYATLAFSTGEDWIRLHGLKAGMARIHLFRRDVVAIALAGDTLAGADQHGALALWDTLDLPPFFTPLDADEVVAAGHVQGRVLAVSLDEFADAHAGALGQVGEAARVALGDRHGRVLILDGATGEVLTQLRPRPAPIASLAFSAAGVRSFLAIGAKNGGVWIWDASEGGERTIPLLGGDGATSARNLTFSRCGAKPYLAAVVGSSVYLWEAGTWRYLRHVSLDFAVWAFDLGVDDHGEVVMATSHGGPEVRLWAPLTDRPSKAIVAAETVVALSLGRAGERRLLAIGTPGTVLVWDLADDQPLAELTGLDDLTWLAFEDDGPMLTALTGVGLHRWDIEAFFPRTFDHDHDGRITLAIVELAGQEWLVSGDLKGMIQVRDPVTGLVAATVDVGPCTCLAFGSSPGWSLSITLLQDKVVRVIDCPLP</sequence>
<dbReference type="SMART" id="SM00320">
    <property type="entry name" value="WD40"/>
    <property type="match status" value="8"/>
</dbReference>
<dbReference type="Pfam" id="PF00400">
    <property type="entry name" value="WD40"/>
    <property type="match status" value="2"/>
</dbReference>